<dbReference type="eggNOG" id="COG0566">
    <property type="taxonomic scope" value="Bacteria"/>
</dbReference>
<dbReference type="PANTHER" id="PTHR43191:SF2">
    <property type="entry name" value="RRNA METHYLTRANSFERASE 3, MITOCHONDRIAL"/>
    <property type="match status" value="1"/>
</dbReference>
<feature type="domain" description="tRNA/rRNA methyltransferase SpoU type" evidence="4">
    <location>
        <begin position="95"/>
        <end position="231"/>
    </location>
</feature>
<dbReference type="Pfam" id="PF22435">
    <property type="entry name" value="MRM3-like_sub_bind"/>
    <property type="match status" value="1"/>
</dbReference>
<dbReference type="AlphaFoldDB" id="A3XJF0"/>
<dbReference type="GO" id="GO:0003723">
    <property type="term" value="F:RNA binding"/>
    <property type="evidence" value="ECO:0007669"/>
    <property type="project" value="InterPro"/>
</dbReference>
<dbReference type="PANTHER" id="PTHR43191">
    <property type="entry name" value="RRNA METHYLTRANSFERASE 3"/>
    <property type="match status" value="1"/>
</dbReference>
<dbReference type="GO" id="GO:0008173">
    <property type="term" value="F:RNA methyltransferase activity"/>
    <property type="evidence" value="ECO:0007669"/>
    <property type="project" value="InterPro"/>
</dbReference>
<dbReference type="InterPro" id="IPR053888">
    <property type="entry name" value="MRM3-like_sub_bind"/>
</dbReference>
<dbReference type="InterPro" id="IPR029026">
    <property type="entry name" value="tRNA_m1G_MTases_N"/>
</dbReference>
<organism evidence="6 7">
    <name type="scientific">Leeuwenhoekiella blandensis (strain CECT 7118 / CCUG 51940 / KCTC 22103 / MED217)</name>
    <name type="common">Flavobacterium sp. (strain MED217)</name>
    <dbReference type="NCBI Taxonomy" id="398720"/>
    <lineage>
        <taxon>Bacteria</taxon>
        <taxon>Pseudomonadati</taxon>
        <taxon>Bacteroidota</taxon>
        <taxon>Flavobacteriia</taxon>
        <taxon>Flavobacteriales</taxon>
        <taxon>Flavobacteriaceae</taxon>
        <taxon>Leeuwenhoekiella</taxon>
    </lineage>
</organism>
<evidence type="ECO:0000313" key="7">
    <source>
        <dbReference type="Proteomes" id="UP000001601"/>
    </source>
</evidence>
<dbReference type="EMBL" id="AANC01000002">
    <property type="protein sequence ID" value="EAQ50323.1"/>
    <property type="molecule type" value="Genomic_DNA"/>
</dbReference>
<dbReference type="Gene3D" id="3.30.1330.30">
    <property type="match status" value="1"/>
</dbReference>
<dbReference type="InterPro" id="IPR029064">
    <property type="entry name" value="Ribosomal_eL30-like_sf"/>
</dbReference>
<evidence type="ECO:0000256" key="3">
    <source>
        <dbReference type="ARBA" id="ARBA00022679"/>
    </source>
</evidence>
<evidence type="ECO:0000256" key="2">
    <source>
        <dbReference type="ARBA" id="ARBA00022603"/>
    </source>
</evidence>
<proteinExistence type="inferred from homology"/>
<dbReference type="RefSeq" id="WP_009779349.1">
    <property type="nucleotide sequence ID" value="NZ_CH672395.1"/>
</dbReference>
<dbReference type="STRING" id="398720.MED217_04807"/>
<evidence type="ECO:0000256" key="1">
    <source>
        <dbReference type="ARBA" id="ARBA00007228"/>
    </source>
</evidence>
<feature type="domain" description="MRM3-like substrate binding" evidence="5">
    <location>
        <begin position="5"/>
        <end position="80"/>
    </location>
</feature>
<dbReference type="OrthoDB" id="9785673at2"/>
<dbReference type="Proteomes" id="UP000001601">
    <property type="component" value="Unassembled WGS sequence"/>
</dbReference>
<comment type="similarity">
    <text evidence="1">Belongs to the class IV-like SAM-binding methyltransferase superfamily. RNA methyltransferase TrmH family.</text>
</comment>
<protein>
    <submittedName>
        <fullName evidence="6">Putative tRNA/rRNA methyltransferase</fullName>
    </submittedName>
</protein>
<dbReference type="InterPro" id="IPR001537">
    <property type="entry name" value="SpoU_MeTrfase"/>
</dbReference>
<dbReference type="CDD" id="cd18109">
    <property type="entry name" value="SpoU-like_RNA-MTase"/>
    <property type="match status" value="1"/>
</dbReference>
<dbReference type="SUPFAM" id="SSF55315">
    <property type="entry name" value="L30e-like"/>
    <property type="match status" value="1"/>
</dbReference>
<evidence type="ECO:0000259" key="4">
    <source>
        <dbReference type="Pfam" id="PF00588"/>
    </source>
</evidence>
<dbReference type="GO" id="GO:0006396">
    <property type="term" value="P:RNA processing"/>
    <property type="evidence" value="ECO:0007669"/>
    <property type="project" value="InterPro"/>
</dbReference>
<reference evidence="6 7" key="1">
    <citation type="journal article" date="2007" name="Nature">
        <title>Light stimulates growth of proteorhodopsin-containing marine Flavobacteria.</title>
        <authorList>
            <person name="Gomez-Consarnau L."/>
            <person name="Gonzalez J.M."/>
            <person name="Coll-Llado M."/>
            <person name="Gourdon P."/>
            <person name="Pascher T."/>
            <person name="Neutze R."/>
            <person name="Pedros-Alio C."/>
            <person name="Pinhassi J."/>
        </authorList>
    </citation>
    <scope>NUCLEOTIDE SEQUENCE [LARGE SCALE GENOMIC DNA]</scope>
    <source>
        <strain evidence="6 7">MED217</strain>
    </source>
</reference>
<sequence length="237" mass="26326">MVSKSQIKLITSLAQKKYRQQNALFVVEGIKGIREFLDSSYVLHSLYALEGVFEDQDTTEVSPAELKKISFLKTPQKALALFEIPKQRLEIKSGFQLVLDEVRDPGNLGTLIRLCDWYGIEHLICSEQTVDCFNPKVVQATMGSLTRVNLVYTDLETYLSKQKLPVYGAFMDGENVYRSQLPEEAILVLGNEANGVSAAVSEKIQQKISIPQFGSSTTESLNVAIAGAILVSEFKRG</sequence>
<dbReference type="GO" id="GO:0032259">
    <property type="term" value="P:methylation"/>
    <property type="evidence" value="ECO:0007669"/>
    <property type="project" value="UniProtKB-KW"/>
</dbReference>
<dbReference type="HOGENOM" id="CLU_021322_3_2_10"/>
<dbReference type="Pfam" id="PF00588">
    <property type="entry name" value="SpoU_methylase"/>
    <property type="match status" value="1"/>
</dbReference>
<keyword evidence="3 6" id="KW-0808">Transferase</keyword>
<name>A3XJF0_LEEBM</name>
<accession>A3XJF0</accession>
<dbReference type="InterPro" id="IPR029028">
    <property type="entry name" value="Alpha/beta_knot_MTases"/>
</dbReference>
<keyword evidence="7" id="KW-1185">Reference proteome</keyword>
<dbReference type="InterPro" id="IPR051259">
    <property type="entry name" value="rRNA_Methyltransferase"/>
</dbReference>
<evidence type="ECO:0000313" key="6">
    <source>
        <dbReference type="EMBL" id="EAQ50323.1"/>
    </source>
</evidence>
<evidence type="ECO:0000259" key="5">
    <source>
        <dbReference type="Pfam" id="PF22435"/>
    </source>
</evidence>
<comment type="caution">
    <text evidence="6">The sequence shown here is derived from an EMBL/GenBank/DDBJ whole genome shotgun (WGS) entry which is preliminary data.</text>
</comment>
<dbReference type="Gene3D" id="3.40.1280.10">
    <property type="match status" value="1"/>
</dbReference>
<gene>
    <name evidence="6" type="ORF">MED217_04807</name>
</gene>
<keyword evidence="2 6" id="KW-0489">Methyltransferase</keyword>
<dbReference type="SUPFAM" id="SSF75217">
    <property type="entry name" value="alpha/beta knot"/>
    <property type="match status" value="1"/>
</dbReference>